<keyword evidence="2" id="KW-1185">Reference proteome</keyword>
<organism evidence="1 2">
    <name type="scientific">Methylobrevis pamukkalensis</name>
    <dbReference type="NCBI Taxonomy" id="1439726"/>
    <lineage>
        <taxon>Bacteria</taxon>
        <taxon>Pseudomonadati</taxon>
        <taxon>Pseudomonadota</taxon>
        <taxon>Alphaproteobacteria</taxon>
        <taxon>Hyphomicrobiales</taxon>
        <taxon>Pleomorphomonadaceae</taxon>
        <taxon>Methylobrevis</taxon>
    </lineage>
</organism>
<protein>
    <submittedName>
        <fullName evidence="1">Uncharacterized protein</fullName>
    </submittedName>
</protein>
<evidence type="ECO:0000313" key="1">
    <source>
        <dbReference type="EMBL" id="ODN71880.1"/>
    </source>
</evidence>
<accession>A0A1E3H6D7</accession>
<gene>
    <name evidence="1" type="ORF">A6302_00812</name>
</gene>
<comment type="caution">
    <text evidence="1">The sequence shown here is derived from an EMBL/GenBank/DDBJ whole genome shotgun (WGS) entry which is preliminary data.</text>
</comment>
<dbReference type="Proteomes" id="UP000094622">
    <property type="component" value="Unassembled WGS sequence"/>
</dbReference>
<dbReference type="RefSeq" id="WP_280938812.1">
    <property type="nucleotide sequence ID" value="NZ_MCRJ01000012.1"/>
</dbReference>
<evidence type="ECO:0000313" key="2">
    <source>
        <dbReference type="Proteomes" id="UP000094622"/>
    </source>
</evidence>
<sequence>MRDATLRDLAGYLMLTVQSLKAEVGGDLTAAIGLEKGFNSLDGD</sequence>
<reference evidence="1 2" key="1">
    <citation type="submission" date="2016-07" db="EMBL/GenBank/DDBJ databases">
        <title>Draft Genome Sequence of Methylobrevis pamukkalensis PK2.</title>
        <authorList>
            <person name="Vasilenko O.V."/>
            <person name="Doronina N.V."/>
            <person name="Shmareva M.N."/>
            <person name="Tarlachkov S.V."/>
            <person name="Mustakhimov I."/>
            <person name="Trotsenko Y.A."/>
        </authorList>
    </citation>
    <scope>NUCLEOTIDE SEQUENCE [LARGE SCALE GENOMIC DNA]</scope>
    <source>
        <strain evidence="1 2">PK2</strain>
    </source>
</reference>
<dbReference type="AlphaFoldDB" id="A0A1E3H6D7"/>
<name>A0A1E3H6D7_9HYPH</name>
<dbReference type="EMBL" id="MCRJ01000012">
    <property type="protein sequence ID" value="ODN71880.1"/>
    <property type="molecule type" value="Genomic_DNA"/>
</dbReference>
<proteinExistence type="predicted"/>